<dbReference type="InterPro" id="IPR003797">
    <property type="entry name" value="DegV"/>
</dbReference>
<dbReference type="Pfam" id="PF02645">
    <property type="entry name" value="DegV"/>
    <property type="match status" value="1"/>
</dbReference>
<dbReference type="AlphaFoldDB" id="A0A1E7DN84"/>
<dbReference type="STRING" id="1714016.BA724_09760"/>
<dbReference type="Gene3D" id="3.40.50.10170">
    <property type="match status" value="1"/>
</dbReference>
<evidence type="ECO:0000313" key="3">
    <source>
        <dbReference type="EMBL" id="OES44547.1"/>
    </source>
</evidence>
<name>A0A1E7DN84_9BACI</name>
<dbReference type="InterPro" id="IPR050270">
    <property type="entry name" value="DegV_domain_contain"/>
</dbReference>
<reference evidence="3 4" key="1">
    <citation type="submission" date="2016-06" db="EMBL/GenBank/DDBJ databases">
        <title>Domibacillus iocasae genome sequencing.</title>
        <authorList>
            <person name="Verma A."/>
            <person name="Pal Y."/>
            <person name="Ojha A.K."/>
            <person name="Krishnamurthi S."/>
        </authorList>
    </citation>
    <scope>NUCLEOTIDE SEQUENCE [LARGE SCALE GENOMIC DNA]</scope>
    <source>
        <strain evidence="3 4">DSM 29979</strain>
    </source>
</reference>
<accession>A0A1E7DN84</accession>
<dbReference type="SUPFAM" id="SSF82549">
    <property type="entry name" value="DAK1/DegV-like"/>
    <property type="match status" value="1"/>
</dbReference>
<gene>
    <name evidence="3" type="ORF">BA724_09760</name>
</gene>
<dbReference type="PROSITE" id="PS51482">
    <property type="entry name" value="DEGV"/>
    <property type="match status" value="1"/>
</dbReference>
<dbReference type="PANTHER" id="PTHR33434:SF8">
    <property type="entry name" value="DEGV DOMAIN-CONTAINING PROTEIN SPR1019"/>
    <property type="match status" value="1"/>
</dbReference>
<sequence>MGKIKIVTDSALDMTSTELKEMGITMVPLTVLVNGETYLDSVEISAEEFLLKMADAKDMPKTSQPPVGRFLEVFDELGADGSQIISIHMTSAMSGTYQSAKQAAEMSSSDVTVVDSRYISKALSYQVLEAARMAQSGHSVEEITDRLDEVRAQTKLYIMVDTLENLIKGGRIGKAQGFIGSLLNIKPIANLDTGALSPVTKVRSHAKGIKFFVDQLGEELKGKELIHFSLVHAGNNSAAFSEKLKEEVAKMTGFKDIDICITAPIISAHAGPGAVGIMYQAKNI</sequence>
<dbReference type="RefSeq" id="WP_069939138.1">
    <property type="nucleotide sequence ID" value="NZ_MAMP01000022.1"/>
</dbReference>
<evidence type="ECO:0000256" key="2">
    <source>
        <dbReference type="ARBA" id="ARBA00023121"/>
    </source>
</evidence>
<evidence type="ECO:0000313" key="4">
    <source>
        <dbReference type="Proteomes" id="UP000095658"/>
    </source>
</evidence>
<dbReference type="EMBL" id="MAMP01000022">
    <property type="protein sequence ID" value="OES44547.1"/>
    <property type="molecule type" value="Genomic_DNA"/>
</dbReference>
<evidence type="ECO:0000256" key="1">
    <source>
        <dbReference type="ARBA" id="ARBA00003238"/>
    </source>
</evidence>
<comment type="function">
    <text evidence="1">May bind long-chain fatty acids, such as palmitate, and may play a role in lipid transport or fatty acid metabolism.</text>
</comment>
<keyword evidence="2" id="KW-0446">Lipid-binding</keyword>
<dbReference type="Gene3D" id="3.30.1180.10">
    <property type="match status" value="1"/>
</dbReference>
<dbReference type="InterPro" id="IPR043168">
    <property type="entry name" value="DegV_C"/>
</dbReference>
<dbReference type="NCBIfam" id="TIGR00762">
    <property type="entry name" value="DegV"/>
    <property type="match status" value="1"/>
</dbReference>
<keyword evidence="4" id="KW-1185">Reference proteome</keyword>
<dbReference type="PANTHER" id="PTHR33434">
    <property type="entry name" value="DEGV DOMAIN-CONTAINING PROTEIN DR_1986-RELATED"/>
    <property type="match status" value="1"/>
</dbReference>
<dbReference type="Proteomes" id="UP000095658">
    <property type="component" value="Unassembled WGS sequence"/>
</dbReference>
<protein>
    <submittedName>
        <fullName evidence="3">Fatty acid-binding protein DegV</fullName>
    </submittedName>
</protein>
<proteinExistence type="predicted"/>
<dbReference type="GO" id="GO:0008289">
    <property type="term" value="F:lipid binding"/>
    <property type="evidence" value="ECO:0007669"/>
    <property type="project" value="UniProtKB-KW"/>
</dbReference>
<dbReference type="OrthoDB" id="5429275at2"/>
<organism evidence="3 4">
    <name type="scientific">Domibacillus iocasae</name>
    <dbReference type="NCBI Taxonomy" id="1714016"/>
    <lineage>
        <taxon>Bacteria</taxon>
        <taxon>Bacillati</taxon>
        <taxon>Bacillota</taxon>
        <taxon>Bacilli</taxon>
        <taxon>Bacillales</taxon>
        <taxon>Bacillaceae</taxon>
        <taxon>Domibacillus</taxon>
    </lineage>
</organism>
<comment type="caution">
    <text evidence="3">The sequence shown here is derived from an EMBL/GenBank/DDBJ whole genome shotgun (WGS) entry which is preliminary data.</text>
</comment>